<comment type="caution">
    <text evidence="3">The sequence shown here is derived from an EMBL/GenBank/DDBJ whole genome shotgun (WGS) entry which is preliminary data.</text>
</comment>
<feature type="region of interest" description="Disordered" evidence="2">
    <location>
        <begin position="1"/>
        <end position="20"/>
    </location>
</feature>
<dbReference type="Proteomes" id="UP000626109">
    <property type="component" value="Unassembled WGS sequence"/>
</dbReference>
<proteinExistence type="predicted"/>
<feature type="compositionally biased region" description="Low complexity" evidence="2">
    <location>
        <begin position="356"/>
        <end position="371"/>
    </location>
</feature>
<feature type="compositionally biased region" description="Polar residues" evidence="2">
    <location>
        <begin position="433"/>
        <end position="444"/>
    </location>
</feature>
<reference evidence="3" key="1">
    <citation type="submission" date="2021-02" db="EMBL/GenBank/DDBJ databases">
        <authorList>
            <person name="Dougan E. K."/>
            <person name="Rhodes N."/>
            <person name="Thang M."/>
            <person name="Chan C."/>
        </authorList>
    </citation>
    <scope>NUCLEOTIDE SEQUENCE</scope>
</reference>
<keyword evidence="1" id="KW-0175">Coiled coil</keyword>
<protein>
    <submittedName>
        <fullName evidence="3">Uncharacterized protein</fullName>
    </submittedName>
</protein>
<dbReference type="AlphaFoldDB" id="A0A813INZ8"/>
<organism evidence="3 4">
    <name type="scientific">Polarella glacialis</name>
    <name type="common">Dinoflagellate</name>
    <dbReference type="NCBI Taxonomy" id="89957"/>
    <lineage>
        <taxon>Eukaryota</taxon>
        <taxon>Sar</taxon>
        <taxon>Alveolata</taxon>
        <taxon>Dinophyceae</taxon>
        <taxon>Suessiales</taxon>
        <taxon>Suessiaceae</taxon>
        <taxon>Polarella</taxon>
    </lineage>
</organism>
<feature type="coiled-coil region" evidence="1">
    <location>
        <begin position="202"/>
        <end position="257"/>
    </location>
</feature>
<name>A0A813INZ8_POLGL</name>
<evidence type="ECO:0000313" key="3">
    <source>
        <dbReference type="EMBL" id="CAE8654052.1"/>
    </source>
</evidence>
<gene>
    <name evidence="3" type="ORF">PGLA2088_LOCUS10775</name>
</gene>
<evidence type="ECO:0000256" key="1">
    <source>
        <dbReference type="SAM" id="Coils"/>
    </source>
</evidence>
<feature type="region of interest" description="Disordered" evidence="2">
    <location>
        <begin position="350"/>
        <end position="377"/>
    </location>
</feature>
<feature type="region of interest" description="Disordered" evidence="2">
    <location>
        <begin position="425"/>
        <end position="457"/>
    </location>
</feature>
<accession>A0A813INZ8</accession>
<evidence type="ECO:0000313" key="4">
    <source>
        <dbReference type="Proteomes" id="UP000626109"/>
    </source>
</evidence>
<dbReference type="EMBL" id="CAJNNW010012172">
    <property type="protein sequence ID" value="CAE8654052.1"/>
    <property type="molecule type" value="Genomic_DNA"/>
</dbReference>
<evidence type="ECO:0000256" key="2">
    <source>
        <dbReference type="SAM" id="MobiDB-lite"/>
    </source>
</evidence>
<sequence length="690" mass="74395">MVTEPVSRLRRPAFDRHGPHVASHVRGEFSEGKVHMAHPGQHYAAEHSLEPGSAVEGQVLSPDLIPGLMSWNTAMSYEQLLAIQQRQHVLVLEHKEAELAHLKACMFSLEDQSDERCLAEALRTKDEEAALMMAAKHKELELMVGLLHLREQQIEDLRSLCEEQQLELEQRRGSRGRADKLSPCSPTMGACGECSSPSPAIVSNSRDESSHLRKEIQRLRLRMEELEASLQEQHQCSALLADELQAKTDRIEALEEELCLPFTPSVSDHHERPNRCFLPEQAHAQEVGSQNSAASSALRPPFFQDRDMLSLSQHEASLSSSANLSQGHRPVVSRLFKEHLDESVDGSIAARASEEGPAAQSSSSRGARSSPLVTRGAAAAHGSYHPCGPYHEPSPSGVIHACRGVEHSPEAFPRGTTFPRHELPVDSHIPSGAASQSNACSATAQGERAANSAKDSHRLNRHSVVVGYDEAVDTGRQSQELLREMRRLRIQMSELERAAGGQAQAGARNEPSSLRPMGLGAGLSSLSGLSPCSLSGSGASPAAVIGASGSTTGGCQQVSGVSGRSATLAFSGVHLPVSETQGSITDLGVGRAWEYRPHTDDPLDQEVANLVNQPGGRYRGWRALLCRLERGIYLCGTRRVHIRADSAADAMEASDDGGATWADLEVMMRGAEASQHALLQRAKGALGLVT</sequence>